<organism evidence="2 3">
    <name type="scientific">Oryza meyeriana var. granulata</name>
    <dbReference type="NCBI Taxonomy" id="110450"/>
    <lineage>
        <taxon>Eukaryota</taxon>
        <taxon>Viridiplantae</taxon>
        <taxon>Streptophyta</taxon>
        <taxon>Embryophyta</taxon>
        <taxon>Tracheophyta</taxon>
        <taxon>Spermatophyta</taxon>
        <taxon>Magnoliopsida</taxon>
        <taxon>Liliopsida</taxon>
        <taxon>Poales</taxon>
        <taxon>Poaceae</taxon>
        <taxon>BOP clade</taxon>
        <taxon>Oryzoideae</taxon>
        <taxon>Oryzeae</taxon>
        <taxon>Oryzinae</taxon>
        <taxon>Oryza</taxon>
        <taxon>Oryza meyeriana</taxon>
    </lineage>
</organism>
<evidence type="ECO:0000256" key="1">
    <source>
        <dbReference type="SAM" id="MobiDB-lite"/>
    </source>
</evidence>
<protein>
    <submittedName>
        <fullName evidence="2">Uncharacterized protein</fullName>
    </submittedName>
</protein>
<accession>A0A6G1E7U9</accession>
<feature type="compositionally biased region" description="Basic and acidic residues" evidence="1">
    <location>
        <begin position="100"/>
        <end position="120"/>
    </location>
</feature>
<proteinExistence type="predicted"/>
<sequence length="158" mass="16937">MPVKPPFLTQRAAVVTGVAAVIVAKSTEVRCHRRAFLDTPEPPSCSSSSSSTRPCPALARHRPAPASRIHQREAGVASGALHGGRRRRGRVSTAAGGVHRQRDAWEERRVRKVERRREGRGSMVGDGRGMHGGRRRWGRVLVAAGACVGGATPGKRGE</sequence>
<dbReference type="EMBL" id="SPHZ02000005">
    <property type="protein sequence ID" value="KAF0920787.1"/>
    <property type="molecule type" value="Genomic_DNA"/>
</dbReference>
<feature type="compositionally biased region" description="Low complexity" evidence="1">
    <location>
        <begin position="44"/>
        <end position="56"/>
    </location>
</feature>
<dbReference type="Proteomes" id="UP000479710">
    <property type="component" value="Unassembled WGS sequence"/>
</dbReference>
<reference evidence="2 3" key="1">
    <citation type="submission" date="2019-11" db="EMBL/GenBank/DDBJ databases">
        <title>Whole genome sequence of Oryza granulata.</title>
        <authorList>
            <person name="Li W."/>
        </authorList>
    </citation>
    <scope>NUCLEOTIDE SEQUENCE [LARGE SCALE GENOMIC DNA]</scope>
    <source>
        <strain evidence="3">cv. Menghai</strain>
        <tissue evidence="2">Leaf</tissue>
    </source>
</reference>
<feature type="region of interest" description="Disordered" evidence="1">
    <location>
        <begin position="38"/>
        <end position="133"/>
    </location>
</feature>
<evidence type="ECO:0000313" key="3">
    <source>
        <dbReference type="Proteomes" id="UP000479710"/>
    </source>
</evidence>
<dbReference type="AlphaFoldDB" id="A0A6G1E7U9"/>
<evidence type="ECO:0000313" key="2">
    <source>
        <dbReference type="EMBL" id="KAF0920787.1"/>
    </source>
</evidence>
<comment type="caution">
    <text evidence="2">The sequence shown here is derived from an EMBL/GenBank/DDBJ whole genome shotgun (WGS) entry which is preliminary data.</text>
</comment>
<gene>
    <name evidence="2" type="ORF">E2562_037112</name>
</gene>
<keyword evidence="3" id="KW-1185">Reference proteome</keyword>
<name>A0A6G1E7U9_9ORYZ</name>